<feature type="region of interest" description="Disordered" evidence="1">
    <location>
        <begin position="75"/>
        <end position="100"/>
    </location>
</feature>
<gene>
    <name evidence="2" type="ORF">D0Z67_00980</name>
</gene>
<feature type="compositionally biased region" description="Basic and acidic residues" evidence="1">
    <location>
        <begin position="86"/>
        <end position="100"/>
    </location>
</feature>
<dbReference type="EMBL" id="CP032229">
    <property type="protein sequence ID" value="QBJ89036.1"/>
    <property type="molecule type" value="Genomic_DNA"/>
</dbReference>
<protein>
    <submittedName>
        <fullName evidence="2">Uncharacterized protein</fullName>
    </submittedName>
</protein>
<feature type="region of interest" description="Disordered" evidence="1">
    <location>
        <begin position="1"/>
        <end position="20"/>
    </location>
</feature>
<accession>A0A4V0ZYW8</accession>
<evidence type="ECO:0000313" key="2">
    <source>
        <dbReference type="EMBL" id="QBJ89036.1"/>
    </source>
</evidence>
<dbReference type="STRING" id="73044.GCA_000725795_02293"/>
<name>A0A4V0ZYW8_STRSO</name>
<proteinExistence type="predicted"/>
<evidence type="ECO:0000256" key="1">
    <source>
        <dbReference type="SAM" id="MobiDB-lite"/>
    </source>
</evidence>
<dbReference type="RefSeq" id="WP_031180591.1">
    <property type="nucleotide sequence ID" value="NZ_CP032229.1"/>
</dbReference>
<dbReference type="KEGG" id="sseo:D0Z67_00980"/>
<dbReference type="OrthoDB" id="10004529at2"/>
<dbReference type="AlphaFoldDB" id="A0A4V0ZYW8"/>
<organism evidence="2 3">
    <name type="scientific">Streptomyces seoulensis</name>
    <dbReference type="NCBI Taxonomy" id="73044"/>
    <lineage>
        <taxon>Bacteria</taxon>
        <taxon>Bacillati</taxon>
        <taxon>Actinomycetota</taxon>
        <taxon>Actinomycetes</taxon>
        <taxon>Kitasatosporales</taxon>
        <taxon>Streptomycetaceae</taxon>
        <taxon>Streptomyces</taxon>
    </lineage>
</organism>
<sequence length="100" mass="10856">MTPSPRQRRRKPRHARPRPARWGRRCPLCLVDALEAAVGPAGQLFLAHRAEHWLAATGACLVLLRMAGQRCPHAAGAPTQLTAGVERPEGSGAREAHDAR</sequence>
<keyword evidence="3" id="KW-1185">Reference proteome</keyword>
<reference evidence="2 3" key="1">
    <citation type="submission" date="2018-08" db="EMBL/GenBank/DDBJ databases">
        <title>The complete genome sequence of Streptomyces seoulensis, a pioneer strain for nickel superoxide dismutase discovery.</title>
        <authorList>
            <person name="Shin J."/>
            <person name="Lee J.-S."/>
            <person name="Lee E.-J."/>
            <person name="Youn H.-D."/>
        </authorList>
    </citation>
    <scope>NUCLEOTIDE SEQUENCE [LARGE SCALE GENOMIC DNA]</scope>
    <source>
        <strain evidence="2 3">KCTC 9819</strain>
    </source>
</reference>
<evidence type="ECO:0000313" key="3">
    <source>
        <dbReference type="Proteomes" id="UP000292547"/>
    </source>
</evidence>
<dbReference type="Proteomes" id="UP000292547">
    <property type="component" value="Chromosome"/>
</dbReference>
<dbReference type="GeneID" id="300097510"/>